<keyword evidence="3 12" id="KW-0812">Transmembrane</keyword>
<evidence type="ECO:0000259" key="14">
    <source>
        <dbReference type="PROSITE" id="PS50836"/>
    </source>
</evidence>
<dbReference type="PROSITE" id="PS50836">
    <property type="entry name" value="DOMON"/>
    <property type="match status" value="1"/>
</dbReference>
<dbReference type="PIRSF" id="PIRSF037471">
    <property type="entry name" value="UCP037471"/>
    <property type="match status" value="1"/>
</dbReference>
<keyword evidence="4 11" id="KW-0479">Metal-binding</keyword>
<feature type="transmembrane region" description="Helical" evidence="12">
    <location>
        <begin position="276"/>
        <end position="293"/>
    </location>
</feature>
<dbReference type="GO" id="GO:0046872">
    <property type="term" value="F:metal ion binding"/>
    <property type="evidence" value="ECO:0007669"/>
    <property type="project" value="UniProtKB-KW"/>
</dbReference>
<keyword evidence="6 10" id="KW-0249">Electron transport</keyword>
<comment type="function">
    <text evidence="9">May act as a catecholamine-responsive trans-membrane electron transporter.</text>
</comment>
<feature type="chain" id="PRO_5040300714" description="Cytochrome b561 and DOMON domain-containing protein" evidence="13">
    <location>
        <begin position="22"/>
        <end position="384"/>
    </location>
</feature>
<dbReference type="GO" id="GO:0016020">
    <property type="term" value="C:membrane"/>
    <property type="evidence" value="ECO:0007669"/>
    <property type="project" value="UniProtKB-SubCell"/>
</dbReference>
<dbReference type="AlphaFoldDB" id="A0A9R1V1K7"/>
<feature type="signal peptide" evidence="13">
    <location>
        <begin position="1"/>
        <end position="21"/>
    </location>
</feature>
<evidence type="ECO:0000256" key="1">
    <source>
        <dbReference type="ARBA" id="ARBA00004141"/>
    </source>
</evidence>
<gene>
    <name evidence="16" type="ORF">LSAT_V11C700380010</name>
</gene>
<evidence type="ECO:0000256" key="7">
    <source>
        <dbReference type="ARBA" id="ARBA00022989"/>
    </source>
</evidence>
<dbReference type="PANTHER" id="PTHR23130:SF196">
    <property type="entry name" value="DOMON DOMAIN-CONTAINING PROTEIN"/>
    <property type="match status" value="1"/>
</dbReference>
<evidence type="ECO:0000256" key="4">
    <source>
        <dbReference type="ARBA" id="ARBA00022723"/>
    </source>
</evidence>
<dbReference type="InterPro" id="IPR006593">
    <property type="entry name" value="Cyt_b561/ferric_Rdtase_TM"/>
</dbReference>
<evidence type="ECO:0000256" key="2">
    <source>
        <dbReference type="ARBA" id="ARBA00022448"/>
    </source>
</evidence>
<name>A0A9R1V1K7_LACSA</name>
<accession>A0A9R1V1K7</accession>
<evidence type="ECO:0000313" key="17">
    <source>
        <dbReference type="Proteomes" id="UP000235145"/>
    </source>
</evidence>
<keyword evidence="17" id="KW-1185">Reference proteome</keyword>
<feature type="transmembrane region" description="Helical" evidence="12">
    <location>
        <begin position="305"/>
        <end position="325"/>
    </location>
</feature>
<feature type="binding site" description="axial binding residue" evidence="11">
    <location>
        <position position="204"/>
    </location>
    <ligand>
        <name>heme b</name>
        <dbReference type="ChEBI" id="CHEBI:60344"/>
        <label>1</label>
    </ligand>
    <ligandPart>
        <name>Fe</name>
        <dbReference type="ChEBI" id="CHEBI:18248"/>
    </ligandPart>
</feature>
<keyword evidence="7 12" id="KW-1133">Transmembrane helix</keyword>
<feature type="domain" description="Cytochrome b561" evidence="15">
    <location>
        <begin position="163"/>
        <end position="364"/>
    </location>
</feature>
<dbReference type="InterPro" id="IPR045265">
    <property type="entry name" value="AIR12_DOMON"/>
</dbReference>
<keyword evidence="5 13" id="KW-0732">Signal</keyword>
<evidence type="ECO:0000256" key="3">
    <source>
        <dbReference type="ARBA" id="ARBA00022692"/>
    </source>
</evidence>
<organism evidence="16 17">
    <name type="scientific">Lactuca sativa</name>
    <name type="common">Garden lettuce</name>
    <dbReference type="NCBI Taxonomy" id="4236"/>
    <lineage>
        <taxon>Eukaryota</taxon>
        <taxon>Viridiplantae</taxon>
        <taxon>Streptophyta</taxon>
        <taxon>Embryophyta</taxon>
        <taxon>Tracheophyta</taxon>
        <taxon>Spermatophyta</taxon>
        <taxon>Magnoliopsida</taxon>
        <taxon>eudicotyledons</taxon>
        <taxon>Gunneridae</taxon>
        <taxon>Pentapetalae</taxon>
        <taxon>asterids</taxon>
        <taxon>campanulids</taxon>
        <taxon>Asterales</taxon>
        <taxon>Asteraceae</taxon>
        <taxon>Cichorioideae</taxon>
        <taxon>Cichorieae</taxon>
        <taxon>Lactucinae</taxon>
        <taxon>Lactuca</taxon>
    </lineage>
</organism>
<dbReference type="InterPro" id="IPR005018">
    <property type="entry name" value="DOMON_domain"/>
</dbReference>
<feature type="transmembrane region" description="Helical" evidence="12">
    <location>
        <begin position="340"/>
        <end position="364"/>
    </location>
</feature>
<feature type="binding site" description="axial binding residue" evidence="11">
    <location>
        <position position="309"/>
    </location>
    <ligand>
        <name>heme b</name>
        <dbReference type="ChEBI" id="CHEBI:60344"/>
        <label>1</label>
    </ligand>
    <ligandPart>
        <name>Fe</name>
        <dbReference type="ChEBI" id="CHEBI:18248"/>
    </ligandPart>
</feature>
<reference evidence="16 17" key="1">
    <citation type="journal article" date="2017" name="Nat. Commun.">
        <title>Genome assembly with in vitro proximity ligation data and whole-genome triplication in lettuce.</title>
        <authorList>
            <person name="Reyes-Chin-Wo S."/>
            <person name="Wang Z."/>
            <person name="Yang X."/>
            <person name="Kozik A."/>
            <person name="Arikit S."/>
            <person name="Song C."/>
            <person name="Xia L."/>
            <person name="Froenicke L."/>
            <person name="Lavelle D.O."/>
            <person name="Truco M.J."/>
            <person name="Xia R."/>
            <person name="Zhu S."/>
            <person name="Xu C."/>
            <person name="Xu H."/>
            <person name="Xu X."/>
            <person name="Cox K."/>
            <person name="Korf I."/>
            <person name="Meyers B.C."/>
            <person name="Michelmore R.W."/>
        </authorList>
    </citation>
    <scope>NUCLEOTIDE SEQUENCE [LARGE SCALE GENOMIC DNA]</scope>
    <source>
        <strain evidence="17">cv. Salinas</strain>
        <tissue evidence="16">Seedlings</tissue>
    </source>
</reference>
<dbReference type="PROSITE" id="PS50939">
    <property type="entry name" value="CYTOCHROME_B561"/>
    <property type="match status" value="1"/>
</dbReference>
<dbReference type="OrthoDB" id="2419613at2759"/>
<comment type="caution">
    <text evidence="16">The sequence shown here is derived from an EMBL/GenBank/DDBJ whole genome shotgun (WGS) entry which is preliminary data.</text>
</comment>
<feature type="transmembrane region" description="Helical" evidence="12">
    <location>
        <begin position="235"/>
        <end position="256"/>
    </location>
</feature>
<evidence type="ECO:0000256" key="5">
    <source>
        <dbReference type="ARBA" id="ARBA00022729"/>
    </source>
</evidence>
<evidence type="ECO:0000256" key="9">
    <source>
        <dbReference type="ARBA" id="ARBA00053871"/>
    </source>
</evidence>
<dbReference type="CDD" id="cd09629">
    <property type="entry name" value="DOMON_CIL1_like"/>
    <property type="match status" value="1"/>
</dbReference>
<dbReference type="Pfam" id="PF03188">
    <property type="entry name" value="Cytochrom_B561"/>
    <property type="match status" value="1"/>
</dbReference>
<evidence type="ECO:0000313" key="16">
    <source>
        <dbReference type="EMBL" id="KAJ0198035.1"/>
    </source>
</evidence>
<comment type="cofactor">
    <cofactor evidence="10">
        <name>heme b</name>
        <dbReference type="ChEBI" id="CHEBI:60344"/>
    </cofactor>
    <text evidence="10">Binds 2 heme b groups non-covalently.</text>
</comment>
<dbReference type="Gramene" id="rna-gnl|WGS:NBSK|LSAT_7X96001_mrna">
    <property type="protein sequence ID" value="cds-PLY92600.1"/>
    <property type="gene ID" value="gene-LSAT_7X96001"/>
</dbReference>
<evidence type="ECO:0000256" key="11">
    <source>
        <dbReference type="PIRSR" id="PIRSR037471-1"/>
    </source>
</evidence>
<keyword evidence="8 10" id="KW-0472">Membrane</keyword>
<dbReference type="Proteomes" id="UP000235145">
    <property type="component" value="Unassembled WGS sequence"/>
</dbReference>
<sequence length="384" mass="41277">MGKFLSVLFCILISNLAVSSAQNCNTYAFRNNAIYATCVSLPVLDSHLHWNYLTNGTVDLAFRHTGATTSQWVAWALNIGGSGMIGAQALVAVTSPNGSVQAYTSAVSSYGTSLQPSTLSFEVPRITAERVNDVVVIYATIVLPNGGTGFNQVWQVGPVDNGVPGIHALGSDNRGSVGRVDFISGQTTSGGRVGGSLVRRRNTHGVLNAVSWGVMMPMGAMTARYLKVFKVGNPAWFYIHAACQTSAYIVGVAGWATGLKLGGDSTGITFESHRNIGIILFSLGTLQVFALLLRPKPDNKYRIYWNVYHHGLGYAVIALSIVNVYKGLDILDPEKKWKNAYTGILIGLGVVAVLLEAFTWFIVLKRKKEDQRTHAGANGYGQSV</sequence>
<evidence type="ECO:0000256" key="6">
    <source>
        <dbReference type="ARBA" id="ARBA00022982"/>
    </source>
</evidence>
<evidence type="ECO:0000256" key="13">
    <source>
        <dbReference type="SAM" id="SignalP"/>
    </source>
</evidence>
<keyword evidence="11" id="KW-0408">Iron</keyword>
<evidence type="ECO:0000256" key="12">
    <source>
        <dbReference type="SAM" id="Phobius"/>
    </source>
</evidence>
<dbReference type="Gene3D" id="1.20.120.1770">
    <property type="match status" value="1"/>
</dbReference>
<dbReference type="CDD" id="cd08760">
    <property type="entry name" value="Cyt_b561_FRRS1_like"/>
    <property type="match status" value="1"/>
</dbReference>
<evidence type="ECO:0000256" key="8">
    <source>
        <dbReference type="ARBA" id="ARBA00023136"/>
    </source>
</evidence>
<dbReference type="InterPro" id="IPR017214">
    <property type="entry name" value="UCP037471"/>
</dbReference>
<dbReference type="EMBL" id="NBSK02000007">
    <property type="protein sequence ID" value="KAJ0198035.1"/>
    <property type="molecule type" value="Genomic_DNA"/>
</dbReference>
<proteinExistence type="predicted"/>
<feature type="domain" description="DOMON" evidence="14">
    <location>
        <begin position="44"/>
        <end position="157"/>
    </location>
</feature>
<evidence type="ECO:0000259" key="15">
    <source>
        <dbReference type="PROSITE" id="PS50939"/>
    </source>
</evidence>
<dbReference type="SMART" id="SM00665">
    <property type="entry name" value="B561"/>
    <property type="match status" value="1"/>
</dbReference>
<dbReference type="Pfam" id="PF04526">
    <property type="entry name" value="DUF568"/>
    <property type="match status" value="1"/>
</dbReference>
<evidence type="ECO:0000256" key="10">
    <source>
        <dbReference type="PIRNR" id="PIRNR037471"/>
    </source>
</evidence>
<comment type="subcellular location">
    <subcellularLocation>
        <location evidence="1">Membrane</location>
        <topology evidence="1">Multi-pass membrane protein</topology>
    </subcellularLocation>
</comment>
<keyword evidence="2 10" id="KW-0813">Transport</keyword>
<feature type="binding site" description="axial binding residue" evidence="11">
    <location>
        <position position="240"/>
    </location>
    <ligand>
        <name>heme b</name>
        <dbReference type="ChEBI" id="CHEBI:60344"/>
        <label>1</label>
    </ligand>
    <ligandPart>
        <name>Fe</name>
        <dbReference type="ChEBI" id="CHEBI:18248"/>
    </ligandPart>
</feature>
<dbReference type="PANTHER" id="PTHR23130">
    <property type="entry name" value="CYTOCHROME B561 AND DOMON DOMAIN-CONTAINING PROTEIN"/>
    <property type="match status" value="1"/>
</dbReference>
<dbReference type="FunFam" id="1.20.120.1770:FF:000007">
    <property type="entry name" value="Cytochrome b561 and DOMON domain-containing protein"/>
    <property type="match status" value="1"/>
</dbReference>
<protein>
    <recommendedName>
        <fullName evidence="10">Cytochrome b561 and DOMON domain-containing protein</fullName>
    </recommendedName>
</protein>
<feature type="binding site" description="axial binding residue" evidence="11">
    <location>
        <position position="273"/>
    </location>
    <ligand>
        <name>heme b</name>
        <dbReference type="ChEBI" id="CHEBI:60344"/>
        <label>1</label>
    </ligand>
    <ligandPart>
        <name>Fe</name>
        <dbReference type="ChEBI" id="CHEBI:18248"/>
    </ligandPart>
</feature>